<sequence>MRKEIICVGSGGQGIILGGHILAEAAGIYDGMDVANSGRYGAAARGGVTVSEIVISDEEIDYPKVIRADYMICLSQEGYDTYKHVLKKEGILIADSFYVRKTEHENTKLVPLSDIVRQKSGREIGTNIAALGAFTRITGMVSENAIREAVKKMVPRGTEDFNLRILNIGLGNIIHEIEVSNREQDLQEEYISILESDTQW</sequence>
<dbReference type="PANTHER" id="PTHR42730:SF1">
    <property type="entry name" value="2-OXOGLUTARATE SYNTHASE SUBUNIT KORC"/>
    <property type="match status" value="1"/>
</dbReference>
<dbReference type="GO" id="GO:0016903">
    <property type="term" value="F:oxidoreductase activity, acting on the aldehyde or oxo group of donors"/>
    <property type="evidence" value="ECO:0007669"/>
    <property type="project" value="InterPro"/>
</dbReference>
<reference evidence="3 4" key="1">
    <citation type="submission" date="2017-07" db="EMBL/GenBank/DDBJ databases">
        <title>Recovery of genomes from metagenomes via a dereplication, aggregation, and scoring strategy.</title>
        <authorList>
            <person name="Sieber C.M."/>
            <person name="Probst A.J."/>
            <person name="Sharrar A."/>
            <person name="Thomas B.C."/>
            <person name="Hess M."/>
            <person name="Tringe S.G."/>
            <person name="Banfield J.F."/>
        </authorList>
    </citation>
    <scope>NUCLEOTIDE SEQUENCE [LARGE SCALE GENOMIC DNA]</scope>
    <source>
        <strain evidence="3">JGI_Cruoil_03_44_89</strain>
    </source>
</reference>
<dbReference type="PANTHER" id="PTHR42730">
    <property type="entry name" value="2-OXOGLUTARATE SYNTHASE SUBUNIT KORC"/>
    <property type="match status" value="1"/>
</dbReference>
<comment type="caution">
    <text evidence="3">The sequence shown here is derived from an EMBL/GenBank/DDBJ whole genome shotgun (WGS) entry which is preliminary data.</text>
</comment>
<evidence type="ECO:0000256" key="1">
    <source>
        <dbReference type="ARBA" id="ARBA00023002"/>
    </source>
</evidence>
<gene>
    <name evidence="3" type="ORF">CH333_01675</name>
</gene>
<evidence type="ECO:0000313" key="4">
    <source>
        <dbReference type="Proteomes" id="UP000215215"/>
    </source>
</evidence>
<organism evidence="3 4">
    <name type="scientific">candidate division WOR-3 bacterium JGI_Cruoil_03_44_89</name>
    <dbReference type="NCBI Taxonomy" id="1973748"/>
    <lineage>
        <taxon>Bacteria</taxon>
        <taxon>Bacteria division WOR-3</taxon>
    </lineage>
</organism>
<feature type="domain" description="Pyruvate/ketoisovalerate oxidoreductase catalytic" evidence="2">
    <location>
        <begin position="11"/>
        <end position="169"/>
    </location>
</feature>
<dbReference type="SUPFAM" id="SSF53323">
    <property type="entry name" value="Pyruvate-ferredoxin oxidoreductase, PFOR, domain III"/>
    <property type="match status" value="1"/>
</dbReference>
<dbReference type="Pfam" id="PF01558">
    <property type="entry name" value="POR"/>
    <property type="match status" value="1"/>
</dbReference>
<keyword evidence="1" id="KW-0560">Oxidoreductase</keyword>
<evidence type="ECO:0000259" key="2">
    <source>
        <dbReference type="Pfam" id="PF01558"/>
    </source>
</evidence>
<dbReference type="EMBL" id="NOZQ01000029">
    <property type="protein sequence ID" value="OYD17197.1"/>
    <property type="molecule type" value="Genomic_DNA"/>
</dbReference>
<dbReference type="AlphaFoldDB" id="A0A235BZH7"/>
<proteinExistence type="predicted"/>
<dbReference type="InterPro" id="IPR002869">
    <property type="entry name" value="Pyrv_flavodox_OxRed_cen"/>
</dbReference>
<name>A0A235BZH7_UNCW3</name>
<dbReference type="InterPro" id="IPR052554">
    <property type="entry name" value="2-oxoglutarate_synth_KorC"/>
</dbReference>
<accession>A0A235BZH7</accession>
<dbReference type="InterPro" id="IPR019752">
    <property type="entry name" value="Pyrv/ketoisovalerate_OxRed_cat"/>
</dbReference>
<protein>
    <recommendedName>
        <fullName evidence="2">Pyruvate/ketoisovalerate oxidoreductase catalytic domain-containing protein</fullName>
    </recommendedName>
</protein>
<evidence type="ECO:0000313" key="3">
    <source>
        <dbReference type="EMBL" id="OYD17197.1"/>
    </source>
</evidence>
<dbReference type="Proteomes" id="UP000215215">
    <property type="component" value="Unassembled WGS sequence"/>
</dbReference>
<dbReference type="Gene3D" id="3.40.920.10">
    <property type="entry name" value="Pyruvate-ferredoxin oxidoreductase, PFOR, domain III"/>
    <property type="match status" value="1"/>
</dbReference>